<organism evidence="2 3">
    <name type="scientific">Methyloceanibacter superfactus</name>
    <dbReference type="NCBI Taxonomy" id="1774969"/>
    <lineage>
        <taxon>Bacteria</taxon>
        <taxon>Pseudomonadati</taxon>
        <taxon>Pseudomonadota</taxon>
        <taxon>Alphaproteobacteria</taxon>
        <taxon>Hyphomicrobiales</taxon>
        <taxon>Hyphomicrobiaceae</taxon>
        <taxon>Methyloceanibacter</taxon>
    </lineage>
</organism>
<proteinExistence type="predicted"/>
<keyword evidence="1" id="KW-0812">Transmembrane</keyword>
<feature type="transmembrane region" description="Helical" evidence="1">
    <location>
        <begin position="104"/>
        <end position="130"/>
    </location>
</feature>
<dbReference type="OrthoDB" id="5766358at2"/>
<feature type="transmembrane region" description="Helical" evidence="1">
    <location>
        <begin position="33"/>
        <end position="53"/>
    </location>
</feature>
<keyword evidence="3" id="KW-1185">Reference proteome</keyword>
<dbReference type="STRING" id="1774969.AUC69_11420"/>
<protein>
    <submittedName>
        <fullName evidence="2">Divalent cation transporter</fullName>
    </submittedName>
</protein>
<evidence type="ECO:0000313" key="3">
    <source>
        <dbReference type="Proteomes" id="UP000094472"/>
    </source>
</evidence>
<dbReference type="Proteomes" id="UP000094472">
    <property type="component" value="Unassembled WGS sequence"/>
</dbReference>
<keyword evidence="1" id="KW-0472">Membrane</keyword>
<gene>
    <name evidence="2" type="ORF">AUC69_11420</name>
</gene>
<reference evidence="2 3" key="1">
    <citation type="journal article" date="2016" name="Environ. Microbiol.">
        <title>New Methyloceanibacter diversity from North Sea sediments includes methanotroph containing solely the soluble methane monooxygenase.</title>
        <authorList>
            <person name="Vekeman B."/>
            <person name="Kerckhof F.M."/>
            <person name="Cremers G."/>
            <person name="de Vos P."/>
            <person name="Vandamme P."/>
            <person name="Boon N."/>
            <person name="Op den Camp H.J."/>
            <person name="Heylen K."/>
        </authorList>
    </citation>
    <scope>NUCLEOTIDE SEQUENCE [LARGE SCALE GENOMIC DNA]</scope>
    <source>
        <strain evidence="2 3">R-67175</strain>
    </source>
</reference>
<keyword evidence="1" id="KW-1133">Transmembrane helix</keyword>
<feature type="transmembrane region" description="Helical" evidence="1">
    <location>
        <begin position="60"/>
        <end position="84"/>
    </location>
</feature>
<evidence type="ECO:0000313" key="2">
    <source>
        <dbReference type="EMBL" id="ODR97702.1"/>
    </source>
</evidence>
<feature type="transmembrane region" description="Helical" evidence="1">
    <location>
        <begin position="208"/>
        <end position="229"/>
    </location>
</feature>
<name>A0A1E3VW11_9HYPH</name>
<evidence type="ECO:0000256" key="1">
    <source>
        <dbReference type="SAM" id="Phobius"/>
    </source>
</evidence>
<feature type="transmembrane region" description="Helical" evidence="1">
    <location>
        <begin position="151"/>
        <end position="172"/>
    </location>
</feature>
<comment type="caution">
    <text evidence="2">The sequence shown here is derived from an EMBL/GenBank/DDBJ whole genome shotgun (WGS) entry which is preliminary data.</text>
</comment>
<feature type="transmembrane region" description="Helical" evidence="1">
    <location>
        <begin position="178"/>
        <end position="196"/>
    </location>
</feature>
<dbReference type="EMBL" id="LPWF01000025">
    <property type="protein sequence ID" value="ODR97702.1"/>
    <property type="molecule type" value="Genomic_DNA"/>
</dbReference>
<sequence length="231" mass="24404">MLLATVAGLTIPIGAYLASIERIRPRWLQTEFRHSVLAFGGGALLAAVALVLVPEGLRDLNWVLICLAFGGGGIVFLLIDWAIARCGGAGAMLMAMLLDFVPEAAAIGVGLATRLEIGLLLAFLIALQNLPESFNAYREIMAHNKPSKRGLFMAFSALVLLGPLAAYLGHVWLAASPAWAGAVMLFASGGIIYLTFEDIAPQAVLKRHWAPPLGAVLGFLLGIIGHVALMP</sequence>
<dbReference type="AlphaFoldDB" id="A0A1E3VW11"/>
<accession>A0A1E3VW11</accession>